<feature type="signal peptide" evidence="2">
    <location>
        <begin position="1"/>
        <end position="22"/>
    </location>
</feature>
<dbReference type="Pfam" id="PF15998">
    <property type="entry name" value="DUF4773"/>
    <property type="match status" value="1"/>
</dbReference>
<name>A0A8B7XUL9_ACAPL</name>
<feature type="domain" description="DUF4773" evidence="3">
    <location>
        <begin position="89"/>
        <end position="182"/>
    </location>
</feature>
<dbReference type="OMA" id="KRYNACL"/>
<evidence type="ECO:0000259" key="3">
    <source>
        <dbReference type="Pfam" id="PF15998"/>
    </source>
</evidence>
<sequence length="223" mass="24395">MMRPIAVLVCTAFLCCVSLETTEDHPPTRESNTADAGSRTAEWDETAPSVWKEDQTGEVWDKGHLLSWLYGAQSQVNTPVIAKREGSSCSCSTETRDCRCCFKFTILGKKFSACLVGYYHQNDGIGVVVEINSQTIINRNVRVTDREVSLCKTFLTRGVCVGLNDIRLESNSISAHAKFEIQGIIDKNFGEIVIPIGAPSGGRGPSISPLLGHMLPSFLLILL</sequence>
<evidence type="ECO:0000256" key="1">
    <source>
        <dbReference type="SAM" id="MobiDB-lite"/>
    </source>
</evidence>
<dbReference type="Proteomes" id="UP000694845">
    <property type="component" value="Unplaced"/>
</dbReference>
<dbReference type="AlphaFoldDB" id="A0A8B7XUL9"/>
<dbReference type="RefSeq" id="XP_022084548.1">
    <property type="nucleotide sequence ID" value="XM_022228856.1"/>
</dbReference>
<feature type="region of interest" description="Disordered" evidence="1">
    <location>
        <begin position="23"/>
        <end position="48"/>
    </location>
</feature>
<evidence type="ECO:0000256" key="2">
    <source>
        <dbReference type="SAM" id="SignalP"/>
    </source>
</evidence>
<keyword evidence="2" id="KW-0732">Signal</keyword>
<proteinExistence type="predicted"/>
<dbReference type="KEGG" id="aplc:110975967"/>
<accession>A0A8B7XUL9</accession>
<feature type="chain" id="PRO_5034355953" evidence="2">
    <location>
        <begin position="23"/>
        <end position="223"/>
    </location>
</feature>
<evidence type="ECO:0000313" key="5">
    <source>
        <dbReference type="RefSeq" id="XP_022084548.1"/>
    </source>
</evidence>
<reference evidence="5" key="1">
    <citation type="submission" date="2025-08" db="UniProtKB">
        <authorList>
            <consortium name="RefSeq"/>
        </authorList>
    </citation>
    <scope>IDENTIFICATION</scope>
</reference>
<evidence type="ECO:0000313" key="4">
    <source>
        <dbReference type="Proteomes" id="UP000694845"/>
    </source>
</evidence>
<keyword evidence="4" id="KW-1185">Reference proteome</keyword>
<dbReference type="GeneID" id="110975967"/>
<organism evidence="4 5">
    <name type="scientific">Acanthaster planci</name>
    <name type="common">Crown-of-thorns starfish</name>
    <dbReference type="NCBI Taxonomy" id="133434"/>
    <lineage>
        <taxon>Eukaryota</taxon>
        <taxon>Metazoa</taxon>
        <taxon>Echinodermata</taxon>
        <taxon>Eleutherozoa</taxon>
        <taxon>Asterozoa</taxon>
        <taxon>Asteroidea</taxon>
        <taxon>Valvatacea</taxon>
        <taxon>Valvatida</taxon>
        <taxon>Acanthasteridae</taxon>
        <taxon>Acanthaster</taxon>
    </lineage>
</organism>
<dbReference type="InterPro" id="IPR031941">
    <property type="entry name" value="DUF4773"/>
</dbReference>
<gene>
    <name evidence="5" type="primary">LOC110975967</name>
</gene>
<protein>
    <submittedName>
        <fullName evidence="5">Uncharacterized protein LOC110975967</fullName>
    </submittedName>
</protein>